<dbReference type="PANTHER" id="PTHR14000:SF45">
    <property type="entry name" value="FINGER CCCH DOMAIN PROTEIN, PUTATIVE (DUF3755)-RELATED"/>
    <property type="match status" value="1"/>
</dbReference>
<name>A0AAU9T1I3_THLAR</name>
<evidence type="ECO:0000313" key="1">
    <source>
        <dbReference type="EMBL" id="CAH2077500.1"/>
    </source>
</evidence>
<keyword evidence="2" id="KW-1185">Reference proteome</keyword>
<dbReference type="AlphaFoldDB" id="A0AAU9T1I3"/>
<protein>
    <submittedName>
        <fullName evidence="1">Uncharacterized protein</fullName>
    </submittedName>
</protein>
<dbReference type="CDD" id="cd00167">
    <property type="entry name" value="SANT"/>
    <property type="match status" value="1"/>
</dbReference>
<sequence>MTTPTNSTTPLERSELKSQTGIALDWTREEQAILDDGLATYSLHSIVSRYTRISLDLPNKTARDVAMRCIWNNGLRRVKVENSNSVPQDAITNELLAENEHLFFQISANLTSSKLVENLSLFNKVRENMTKLVNDSNENVSEPMTHMPPLPEEVNDELFELIFSLLNLPNIP</sequence>
<proteinExistence type="predicted"/>
<dbReference type="PANTHER" id="PTHR14000">
    <property type="entry name" value="FINGER CCCH DOMAIN PROTEIN, PUTATIVE (DUF3755)-RELATED"/>
    <property type="match status" value="1"/>
</dbReference>
<accession>A0AAU9T1I3</accession>
<organism evidence="1 2">
    <name type="scientific">Thlaspi arvense</name>
    <name type="common">Field penny-cress</name>
    <dbReference type="NCBI Taxonomy" id="13288"/>
    <lineage>
        <taxon>Eukaryota</taxon>
        <taxon>Viridiplantae</taxon>
        <taxon>Streptophyta</taxon>
        <taxon>Embryophyta</taxon>
        <taxon>Tracheophyta</taxon>
        <taxon>Spermatophyta</taxon>
        <taxon>Magnoliopsida</taxon>
        <taxon>eudicotyledons</taxon>
        <taxon>Gunneridae</taxon>
        <taxon>Pentapetalae</taxon>
        <taxon>rosids</taxon>
        <taxon>malvids</taxon>
        <taxon>Brassicales</taxon>
        <taxon>Brassicaceae</taxon>
        <taxon>Thlaspideae</taxon>
        <taxon>Thlaspi</taxon>
    </lineage>
</organism>
<gene>
    <name evidence="1" type="ORF">TAV2_LOCUS23019</name>
</gene>
<dbReference type="Proteomes" id="UP000836841">
    <property type="component" value="Chromosome 7"/>
</dbReference>
<dbReference type="Gene3D" id="1.10.10.60">
    <property type="entry name" value="Homeodomain-like"/>
    <property type="match status" value="1"/>
</dbReference>
<dbReference type="InterPro" id="IPR001005">
    <property type="entry name" value="SANT/Myb"/>
</dbReference>
<evidence type="ECO:0000313" key="2">
    <source>
        <dbReference type="Proteomes" id="UP000836841"/>
    </source>
</evidence>
<reference evidence="1 2" key="1">
    <citation type="submission" date="2022-03" db="EMBL/GenBank/DDBJ databases">
        <authorList>
            <person name="Nunn A."/>
            <person name="Chopra R."/>
            <person name="Nunn A."/>
            <person name="Contreras Garrido A."/>
        </authorList>
    </citation>
    <scope>NUCLEOTIDE SEQUENCE [LARGE SCALE GENOMIC DNA]</scope>
</reference>
<dbReference type="EMBL" id="OU466863">
    <property type="protein sequence ID" value="CAH2077500.1"/>
    <property type="molecule type" value="Genomic_DNA"/>
</dbReference>